<protein>
    <recommendedName>
        <fullName evidence="3">Membrane bound FAD containing D-sorbitol dehydrogenase</fullName>
    </recommendedName>
</protein>
<dbReference type="Pfam" id="PF12318">
    <property type="entry name" value="FAD-SLDH"/>
    <property type="match status" value="1"/>
</dbReference>
<dbReference type="InterPro" id="IPR006311">
    <property type="entry name" value="TAT_signal"/>
</dbReference>
<dbReference type="PROSITE" id="PS51257">
    <property type="entry name" value="PROKAR_LIPOPROTEIN"/>
    <property type="match status" value="1"/>
</dbReference>
<dbReference type="Proteomes" id="UP000031599">
    <property type="component" value="Unassembled WGS sequence"/>
</dbReference>
<name>A0A0C2D3S5_9BACT</name>
<organism evidence="1 2">
    <name type="scientific">Enhygromyxa salina</name>
    <dbReference type="NCBI Taxonomy" id="215803"/>
    <lineage>
        <taxon>Bacteria</taxon>
        <taxon>Pseudomonadati</taxon>
        <taxon>Myxococcota</taxon>
        <taxon>Polyangia</taxon>
        <taxon>Nannocystales</taxon>
        <taxon>Nannocystaceae</taxon>
        <taxon>Enhygromyxa</taxon>
    </lineage>
</organism>
<proteinExistence type="predicted"/>
<reference evidence="1 2" key="1">
    <citation type="submission" date="2014-12" db="EMBL/GenBank/DDBJ databases">
        <title>Genome assembly of Enhygromyxa salina DSM 15201.</title>
        <authorList>
            <person name="Sharma G."/>
            <person name="Subramanian S."/>
        </authorList>
    </citation>
    <scope>NUCLEOTIDE SEQUENCE [LARGE SCALE GENOMIC DNA]</scope>
    <source>
        <strain evidence="1 2">DSM 15201</strain>
    </source>
</reference>
<dbReference type="RefSeq" id="WP_052547774.1">
    <property type="nucleotide sequence ID" value="NZ_JMCC02000018.1"/>
</dbReference>
<evidence type="ECO:0000313" key="1">
    <source>
        <dbReference type="EMBL" id="KIG17876.1"/>
    </source>
</evidence>
<evidence type="ECO:0008006" key="3">
    <source>
        <dbReference type="Google" id="ProtNLM"/>
    </source>
</evidence>
<dbReference type="AlphaFoldDB" id="A0A0C2D3S5"/>
<gene>
    <name evidence="1" type="ORF">DB30_02499</name>
</gene>
<evidence type="ECO:0000313" key="2">
    <source>
        <dbReference type="Proteomes" id="UP000031599"/>
    </source>
</evidence>
<sequence length="162" mass="17161">MHHRVLGRRSFLVSLAGGPACLALSACSDPSAALDAGERFYLLSQLLTGFEELDEIHAELYRSSVEADAEWAAALEQLYEAGGFHASPPKDLDELEASGALELAPEVADQITMMWYSGIYVAAGGGLQVATHLDALSWRALNTNPPSQCGGPLGFWSAAPSV</sequence>
<dbReference type="PROSITE" id="PS51318">
    <property type="entry name" value="TAT"/>
    <property type="match status" value="1"/>
</dbReference>
<dbReference type="InterPro" id="IPR024651">
    <property type="entry name" value="FAD-SLDH_ssu"/>
</dbReference>
<accession>A0A0C2D3S5</accession>
<comment type="caution">
    <text evidence="1">The sequence shown here is derived from an EMBL/GenBank/DDBJ whole genome shotgun (WGS) entry which is preliminary data.</text>
</comment>
<dbReference type="EMBL" id="JMCC02000018">
    <property type="protein sequence ID" value="KIG17876.1"/>
    <property type="molecule type" value="Genomic_DNA"/>
</dbReference>